<accession>A0ABY3R6V7</accession>
<protein>
    <submittedName>
        <fullName evidence="7">Carbohydrate kinase</fullName>
    </submittedName>
</protein>
<evidence type="ECO:0000256" key="2">
    <source>
        <dbReference type="ARBA" id="ARBA00022679"/>
    </source>
</evidence>
<evidence type="ECO:0000256" key="5">
    <source>
        <dbReference type="ARBA" id="ARBA00022840"/>
    </source>
</evidence>
<dbReference type="InterPro" id="IPR029056">
    <property type="entry name" value="Ribokinase-like"/>
</dbReference>
<dbReference type="Gene3D" id="3.40.1190.20">
    <property type="match status" value="1"/>
</dbReference>
<dbReference type="PANTHER" id="PTHR43085">
    <property type="entry name" value="HEXOKINASE FAMILY MEMBER"/>
    <property type="match status" value="1"/>
</dbReference>
<dbReference type="Proteomes" id="UP001431010">
    <property type="component" value="Chromosome"/>
</dbReference>
<proteinExistence type="inferred from homology"/>
<dbReference type="InterPro" id="IPR011611">
    <property type="entry name" value="PfkB_dom"/>
</dbReference>
<keyword evidence="8" id="KW-1185">Reference proteome</keyword>
<name>A0ABY3R6V7_9BRAD</name>
<keyword evidence="3" id="KW-0547">Nucleotide-binding</keyword>
<dbReference type="EMBL" id="CP088156">
    <property type="protein sequence ID" value="UFZ03070.1"/>
    <property type="molecule type" value="Genomic_DNA"/>
</dbReference>
<sequence>MILSCGDALIDFVPARLADGRDVLRPVVGGSCLNVAVGVARLGAPTGFVGGISTDLFGAMIAAHAQESDVDLGYTTRSSDQTTLAFVRHVGGEAQYAFYDAETAARKWTWQPDSIPFANIDAIHVGSTTLIHDQGAGETRALIGAAGGAVTISFDPNCRPNLVQDKAAYRARMDEFAASADLIKMSDVDFEYLHGHDDYAARADALLARGTHLFVVTRGPKGALGWHAGAGMVEVAAPAIDVVDTIGAGDSFQAGLLFALNKLGRLGKSGLEALTTVQLRRVLAFAAACAAVTCAREGADPPRWGEMATTWADLD</sequence>
<evidence type="ECO:0000256" key="4">
    <source>
        <dbReference type="ARBA" id="ARBA00022777"/>
    </source>
</evidence>
<dbReference type="SUPFAM" id="SSF53613">
    <property type="entry name" value="Ribokinase-like"/>
    <property type="match status" value="1"/>
</dbReference>
<evidence type="ECO:0000313" key="8">
    <source>
        <dbReference type="Proteomes" id="UP001431010"/>
    </source>
</evidence>
<dbReference type="PANTHER" id="PTHR43085:SF1">
    <property type="entry name" value="PSEUDOURIDINE KINASE-RELATED"/>
    <property type="match status" value="1"/>
</dbReference>
<organism evidence="7 8">
    <name type="scientific">Bradyrhizobium ontarionense</name>
    <dbReference type="NCBI Taxonomy" id="2898149"/>
    <lineage>
        <taxon>Bacteria</taxon>
        <taxon>Pseudomonadati</taxon>
        <taxon>Pseudomonadota</taxon>
        <taxon>Alphaproteobacteria</taxon>
        <taxon>Hyphomicrobiales</taxon>
        <taxon>Nitrobacteraceae</taxon>
        <taxon>Bradyrhizobium</taxon>
    </lineage>
</organism>
<dbReference type="CDD" id="cd01167">
    <property type="entry name" value="bac_FRK"/>
    <property type="match status" value="1"/>
</dbReference>
<dbReference type="Pfam" id="PF00294">
    <property type="entry name" value="PfkB"/>
    <property type="match status" value="1"/>
</dbReference>
<dbReference type="PROSITE" id="PS00584">
    <property type="entry name" value="PFKB_KINASES_2"/>
    <property type="match status" value="1"/>
</dbReference>
<dbReference type="GO" id="GO:0016301">
    <property type="term" value="F:kinase activity"/>
    <property type="evidence" value="ECO:0007669"/>
    <property type="project" value="UniProtKB-KW"/>
</dbReference>
<evidence type="ECO:0000256" key="3">
    <source>
        <dbReference type="ARBA" id="ARBA00022741"/>
    </source>
</evidence>
<comment type="similarity">
    <text evidence="1">Belongs to the carbohydrate kinase PfkB family.</text>
</comment>
<feature type="domain" description="Carbohydrate kinase PfkB" evidence="6">
    <location>
        <begin position="26"/>
        <end position="301"/>
    </location>
</feature>
<evidence type="ECO:0000256" key="1">
    <source>
        <dbReference type="ARBA" id="ARBA00010688"/>
    </source>
</evidence>
<keyword evidence="4 7" id="KW-0418">Kinase</keyword>
<keyword evidence="5" id="KW-0067">ATP-binding</keyword>
<gene>
    <name evidence="7" type="ORF">LQG66_28055</name>
</gene>
<dbReference type="RefSeq" id="WP_231318989.1">
    <property type="nucleotide sequence ID" value="NZ_CP088156.1"/>
</dbReference>
<evidence type="ECO:0000259" key="6">
    <source>
        <dbReference type="Pfam" id="PF00294"/>
    </source>
</evidence>
<dbReference type="InterPro" id="IPR002173">
    <property type="entry name" value="Carboh/pur_kinase_PfkB_CS"/>
</dbReference>
<evidence type="ECO:0000313" key="7">
    <source>
        <dbReference type="EMBL" id="UFZ03070.1"/>
    </source>
</evidence>
<reference evidence="7" key="1">
    <citation type="journal article" date="2024" name="Antonie Van Leeuwenhoek">
        <title>Bradyrhizobium ontarionense sp. nov., a novel bacterial symbiont isolated from Aeschynomene indica (Indian jointvetch), harbours photosynthesis, nitrogen fixation and nitrous oxide (N2O) reductase genes.</title>
        <authorList>
            <person name="Bromfield E.S.P."/>
            <person name="Cloutier S."/>
        </authorList>
    </citation>
    <scope>NUCLEOTIDE SEQUENCE</scope>
    <source>
        <strain evidence="7">A19</strain>
    </source>
</reference>
<dbReference type="InterPro" id="IPR050306">
    <property type="entry name" value="PfkB_Carbo_kinase"/>
</dbReference>
<keyword evidence="2" id="KW-0808">Transferase</keyword>